<dbReference type="EMBL" id="CP025611">
    <property type="protein sequence ID" value="AUN31536.1"/>
    <property type="molecule type" value="Genomic_DNA"/>
</dbReference>
<proteinExistence type="predicted"/>
<evidence type="ECO:0000313" key="2">
    <source>
        <dbReference type="Proteomes" id="UP000234752"/>
    </source>
</evidence>
<evidence type="ECO:0000313" key="1">
    <source>
        <dbReference type="EMBL" id="AUN31536.1"/>
    </source>
</evidence>
<dbReference type="OrthoDB" id="7361490at2"/>
<dbReference type="RefSeq" id="WP_102113112.1">
    <property type="nucleotide sequence ID" value="NZ_BMGN01000005.1"/>
</dbReference>
<dbReference type="Proteomes" id="UP000234752">
    <property type="component" value="Chromosome eg_1"/>
</dbReference>
<dbReference type="AlphaFoldDB" id="A0A2K9NG78"/>
<accession>A0A2K9NG78</accession>
<dbReference type="KEGG" id="ncb:C0V82_15765"/>
<sequence length="65" mass="7338">MMSSADFDNVFTAACVELGLDPANTNIFALECRRQGLDPKNTRAYDLDKNPSPMWAQFRKLKRAS</sequence>
<reference evidence="1 2" key="1">
    <citation type="submission" date="2017-12" db="EMBL/GenBank/DDBJ databases">
        <title>Genomes of bacteria within cyanobacterial aggregates.</title>
        <authorList>
            <person name="Cai H."/>
        </authorList>
    </citation>
    <scope>NUCLEOTIDE SEQUENCE [LARGE SCALE GENOMIC DNA]</scope>
    <source>
        <strain evidence="1 2">TH16</strain>
    </source>
</reference>
<organism evidence="1 2">
    <name type="scientific">Niveispirillum cyanobacteriorum</name>
    <dbReference type="NCBI Taxonomy" id="1612173"/>
    <lineage>
        <taxon>Bacteria</taxon>
        <taxon>Pseudomonadati</taxon>
        <taxon>Pseudomonadota</taxon>
        <taxon>Alphaproteobacteria</taxon>
        <taxon>Rhodospirillales</taxon>
        <taxon>Azospirillaceae</taxon>
        <taxon>Niveispirillum</taxon>
    </lineage>
</organism>
<name>A0A2K9NG78_9PROT</name>
<keyword evidence="2" id="KW-1185">Reference proteome</keyword>
<gene>
    <name evidence="1" type="ORF">C0V82_15765</name>
</gene>
<protein>
    <submittedName>
        <fullName evidence="1">Uncharacterized protein</fullName>
    </submittedName>
</protein>